<dbReference type="Gene3D" id="1.10.287.510">
    <property type="entry name" value="Helix hairpin bin"/>
    <property type="match status" value="1"/>
</dbReference>
<dbReference type="EMBL" id="BHEO01000008">
    <property type="protein sequence ID" value="GBU06142.1"/>
    <property type="molecule type" value="Genomic_DNA"/>
</dbReference>
<evidence type="ECO:0000256" key="2">
    <source>
        <dbReference type="ARBA" id="ARBA00022741"/>
    </source>
</evidence>
<evidence type="ECO:0000256" key="4">
    <source>
        <dbReference type="ARBA" id="ARBA00022840"/>
    </source>
</evidence>
<keyword evidence="8" id="KW-1185">Reference proteome</keyword>
<dbReference type="Pfam" id="PF04423">
    <property type="entry name" value="Rad50_zn_hook"/>
    <property type="match status" value="1"/>
</dbReference>
<organism evidence="7 8">
    <name type="scientific">Faecalimonas umbilicata</name>
    <dbReference type="NCBI Taxonomy" id="1912855"/>
    <lineage>
        <taxon>Bacteria</taxon>
        <taxon>Bacillati</taxon>
        <taxon>Bacillota</taxon>
        <taxon>Clostridia</taxon>
        <taxon>Lachnospirales</taxon>
        <taxon>Lachnospiraceae</taxon>
        <taxon>Faecalimonas</taxon>
    </lineage>
</organism>
<dbReference type="Proteomes" id="UP000702954">
    <property type="component" value="Unassembled WGS sequence"/>
</dbReference>
<evidence type="ECO:0000313" key="8">
    <source>
        <dbReference type="Proteomes" id="UP000702954"/>
    </source>
</evidence>
<keyword evidence="4" id="KW-0067">ATP-binding</keyword>
<comment type="caution">
    <text evidence="7">The sequence shown here is derived from an EMBL/GenBank/DDBJ whole genome shotgun (WGS) entry which is preliminary data.</text>
</comment>
<evidence type="ECO:0000256" key="1">
    <source>
        <dbReference type="ARBA" id="ARBA00022723"/>
    </source>
</evidence>
<dbReference type="SUPFAM" id="SSF75712">
    <property type="entry name" value="Rad50 coiled-coil Zn hook"/>
    <property type="match status" value="1"/>
</dbReference>
<accession>A0ABQ0R0V7</accession>
<dbReference type="RefSeq" id="WP_165851614.1">
    <property type="nucleotide sequence ID" value="NZ_BHEO01000008.1"/>
</dbReference>
<protein>
    <recommendedName>
        <fullName evidence="6">Zinc-hook domain-containing protein</fullName>
    </recommendedName>
</protein>
<evidence type="ECO:0000256" key="5">
    <source>
        <dbReference type="ARBA" id="ARBA00023054"/>
    </source>
</evidence>
<feature type="domain" description="Zinc-hook" evidence="6">
    <location>
        <begin position="43"/>
        <end position="78"/>
    </location>
</feature>
<name>A0ABQ0R0V7_9FIRM</name>
<evidence type="ECO:0000313" key="7">
    <source>
        <dbReference type="EMBL" id="GBU06142.1"/>
    </source>
</evidence>
<sequence>MKRRIKETEEKKAAYYEAHRVSNLKAAYIGCQKCGSKINKEYIKNSNRCPVCGQDLRSETTKKMLASYDEKLKTLRRQELEERGKQKVPVRYAVFFCDYIG</sequence>
<dbReference type="InterPro" id="IPR013134">
    <property type="entry name" value="Zn_hook_RAD50"/>
</dbReference>
<keyword evidence="1" id="KW-0479">Metal-binding</keyword>
<keyword evidence="2" id="KW-0547">Nucleotide-binding</keyword>
<proteinExistence type="predicted"/>
<keyword evidence="3" id="KW-0862">Zinc</keyword>
<gene>
    <name evidence="7" type="ORF">FAEUMB_26830</name>
</gene>
<evidence type="ECO:0000256" key="3">
    <source>
        <dbReference type="ARBA" id="ARBA00022833"/>
    </source>
</evidence>
<reference evidence="7 8" key="1">
    <citation type="journal article" date="2018" name="Int. J. Syst. Evol. Microbiol.">
        <title>Draft Genome Sequence of Faecalimonas umbilicata JCM 30896T, an Acetate-Producing Bacterium Isolated from Human Feces.</title>
        <authorList>
            <person name="Sakamoto M."/>
            <person name="Ikeyama N."/>
            <person name="Yuki M."/>
            <person name="Ohkuma M."/>
        </authorList>
    </citation>
    <scope>NUCLEOTIDE SEQUENCE [LARGE SCALE GENOMIC DNA]</scope>
    <source>
        <strain evidence="7 8">EGH7</strain>
    </source>
</reference>
<evidence type="ECO:0000259" key="6">
    <source>
        <dbReference type="Pfam" id="PF04423"/>
    </source>
</evidence>
<keyword evidence="5" id="KW-0175">Coiled coil</keyword>